<dbReference type="SUPFAM" id="SSF63829">
    <property type="entry name" value="Calcium-dependent phosphotriesterase"/>
    <property type="match status" value="2"/>
</dbReference>
<keyword evidence="1" id="KW-0808">Transferase</keyword>
<name>W7IVA5_9PSEU</name>
<proteinExistence type="predicted"/>
<sequence length="376" mass="42306">MGELIRWPWSRPPARNEVRELMRRFLEESDDQDDFEWDALTTRDGLPHNWIYDLFHDSTGRVWVGTWGGGLGVFDGRWRTYRRRDGLASDNVTCIREDRLGRVWVATDGGMNRFDDGRFVDAGLTGKSVLNITIDRHQNLWAGCWRAARSGGGLYRADGVGDRAGIGRTGPRWVGLSGPGGAPGLEILKVFEDSRGRVWVGTYDGGRGAGVGCWDGRRWRRFTEGDGLVGNCVYSMFEDPEGRMWFGTTKGVAVYDGSVWRTLTKKDGLVDNQVFAMFIDTDKKMWFGTAGGVSRYDGEKWRSFTRKDGLVENLVRAIGQGGDGSLWFGTYPYLPLRGGISRARRPVARDSIETQVNKYLPRGHRDRLLGRGTDDD</sequence>
<dbReference type="EMBL" id="AYXG01000015">
    <property type="protein sequence ID" value="EWC64313.1"/>
    <property type="molecule type" value="Genomic_DNA"/>
</dbReference>
<accession>W7IVA5</accession>
<dbReference type="GO" id="GO:0016301">
    <property type="term" value="F:kinase activity"/>
    <property type="evidence" value="ECO:0007669"/>
    <property type="project" value="UniProtKB-KW"/>
</dbReference>
<reference evidence="1 2" key="1">
    <citation type="journal article" date="2014" name="Genome Announc.">
        <title>Draft Genome Sequence of the Antitrypanosomally Active Sponge-Associated Bacterium Actinokineospora sp. Strain EG49.</title>
        <authorList>
            <person name="Harjes J."/>
            <person name="Ryu T."/>
            <person name="Abdelmohsen U.R."/>
            <person name="Moitinho-Silva L."/>
            <person name="Horn H."/>
            <person name="Ravasi T."/>
            <person name="Hentschel U."/>
        </authorList>
    </citation>
    <scope>NUCLEOTIDE SEQUENCE [LARGE SCALE GENOMIC DNA]</scope>
    <source>
        <strain evidence="1 2">EG49</strain>
    </source>
</reference>
<dbReference type="InterPro" id="IPR011110">
    <property type="entry name" value="Reg_prop"/>
</dbReference>
<protein>
    <submittedName>
        <fullName evidence="1">Sensor histidine kinase/response regulator</fullName>
    </submittedName>
</protein>
<organism evidence="1 2">
    <name type="scientific">Actinokineospora spheciospongiae</name>
    <dbReference type="NCBI Taxonomy" id="909613"/>
    <lineage>
        <taxon>Bacteria</taxon>
        <taxon>Bacillati</taxon>
        <taxon>Actinomycetota</taxon>
        <taxon>Actinomycetes</taxon>
        <taxon>Pseudonocardiales</taxon>
        <taxon>Pseudonocardiaceae</taxon>
        <taxon>Actinokineospora</taxon>
    </lineage>
</organism>
<evidence type="ECO:0000313" key="1">
    <source>
        <dbReference type="EMBL" id="EWC64313.1"/>
    </source>
</evidence>
<dbReference type="InterPro" id="IPR015943">
    <property type="entry name" value="WD40/YVTN_repeat-like_dom_sf"/>
</dbReference>
<dbReference type="Gene3D" id="2.130.10.10">
    <property type="entry name" value="YVTN repeat-like/Quinoprotein amine dehydrogenase"/>
    <property type="match status" value="3"/>
</dbReference>
<dbReference type="RefSeq" id="WP_035278070.1">
    <property type="nucleotide sequence ID" value="NZ_AYXG01000015.1"/>
</dbReference>
<evidence type="ECO:0000313" key="2">
    <source>
        <dbReference type="Proteomes" id="UP000019277"/>
    </source>
</evidence>
<comment type="caution">
    <text evidence="1">The sequence shown here is derived from an EMBL/GenBank/DDBJ whole genome shotgun (WGS) entry which is preliminary data.</text>
</comment>
<dbReference type="Pfam" id="PF07494">
    <property type="entry name" value="Reg_prop"/>
    <property type="match status" value="5"/>
</dbReference>
<dbReference type="STRING" id="909613.UO65_0357"/>
<dbReference type="eggNOG" id="COG3292">
    <property type="taxonomic scope" value="Bacteria"/>
</dbReference>
<gene>
    <name evidence="1" type="ORF">UO65_0357</name>
</gene>
<dbReference type="Proteomes" id="UP000019277">
    <property type="component" value="Unassembled WGS sequence"/>
</dbReference>
<dbReference type="AlphaFoldDB" id="W7IVA5"/>
<dbReference type="PATRIC" id="fig|909613.9.peg.370"/>
<keyword evidence="2" id="KW-1185">Reference proteome</keyword>
<keyword evidence="1" id="KW-0418">Kinase</keyword>